<dbReference type="Proteomes" id="UP000578352">
    <property type="component" value="Unassembled WGS sequence"/>
</dbReference>
<protein>
    <recommendedName>
        <fullName evidence="2">DUF2510 domain-containing protein</fullName>
    </recommendedName>
</protein>
<feature type="region of interest" description="Disordered" evidence="1">
    <location>
        <begin position="237"/>
        <end position="262"/>
    </location>
</feature>
<accession>A0A853CVJ0</accession>
<dbReference type="AlphaFoldDB" id="A0A853CVJ0"/>
<dbReference type="InterPro" id="IPR018929">
    <property type="entry name" value="DUF2510"/>
</dbReference>
<sequence>MSDANAPAGWYPDGQGQLRWWDGTAWTAHYAPLPSVPTVEQPHLISTEPPMSSQVSPLAGTTADAALSTHDDGLEAASVTAPVVREAKTRNGRVTVNGDTVTFTLRGKSRELSLHNIDAITYEPPGVWRNGAFRIFVTGDAAEPKGRYLDPWTIVLPGGPESMRDDWSDFHLWMLDAVAAARPKIPLAQAAARGEVVKPEATATLMREAKRERPEVVPPTSTALTVPAARSVGELDRQRTAALTPVAAERKSPREQRRDARELRKATEELEKRLASWRSDLSIAERALRFASDEKPSAAGAPVMLKAGETWWQSFPVQLIEDRVQTSWTSGHQGLSIPVAKIGGRSVRYSVGATKGHVDRTTVATAVDQGSLIVTSTRLLFLGQKQSRESLFAKLIGVDWPAPGQLAIAVSNRQKVTLLQYQPGYAFDLQMTITLAQADFTGRRDELIHELEQTVAQVRAAQPKLGG</sequence>
<evidence type="ECO:0000256" key="1">
    <source>
        <dbReference type="SAM" id="MobiDB-lite"/>
    </source>
</evidence>
<dbReference type="Pfam" id="PF10708">
    <property type="entry name" value="DUF2510"/>
    <property type="match status" value="1"/>
</dbReference>
<reference evidence="3 4" key="1">
    <citation type="submission" date="2020-07" db="EMBL/GenBank/DDBJ databases">
        <title>Sequencing the genomes of 1000 actinobacteria strains.</title>
        <authorList>
            <person name="Klenk H.-P."/>
        </authorList>
    </citation>
    <scope>NUCLEOTIDE SEQUENCE [LARGE SCALE GENOMIC DNA]</scope>
    <source>
        <strain evidence="3 4">DSM 15165</strain>
    </source>
</reference>
<feature type="domain" description="DUF2510" evidence="2">
    <location>
        <begin position="8"/>
        <end position="37"/>
    </location>
</feature>
<evidence type="ECO:0000313" key="3">
    <source>
        <dbReference type="EMBL" id="NYJ24438.1"/>
    </source>
</evidence>
<evidence type="ECO:0000313" key="4">
    <source>
        <dbReference type="Proteomes" id="UP000578352"/>
    </source>
</evidence>
<gene>
    <name evidence="3" type="ORF">HNR13_002725</name>
</gene>
<dbReference type="EMBL" id="JACCFL010000001">
    <property type="protein sequence ID" value="NYJ24438.1"/>
    <property type="molecule type" value="Genomic_DNA"/>
</dbReference>
<comment type="caution">
    <text evidence="3">The sequence shown here is derived from an EMBL/GenBank/DDBJ whole genome shotgun (WGS) entry which is preliminary data.</text>
</comment>
<dbReference type="RefSeq" id="WP_179606563.1">
    <property type="nucleotide sequence ID" value="NZ_BAABEH010000001.1"/>
</dbReference>
<proteinExistence type="predicted"/>
<feature type="compositionally biased region" description="Basic and acidic residues" evidence="1">
    <location>
        <begin position="248"/>
        <end position="262"/>
    </location>
</feature>
<evidence type="ECO:0000259" key="2">
    <source>
        <dbReference type="Pfam" id="PF10708"/>
    </source>
</evidence>
<name>A0A853CVJ0_9MICO</name>
<organism evidence="3 4">
    <name type="scientific">Leifsonia shinshuensis</name>
    <dbReference type="NCBI Taxonomy" id="150026"/>
    <lineage>
        <taxon>Bacteria</taxon>
        <taxon>Bacillati</taxon>
        <taxon>Actinomycetota</taxon>
        <taxon>Actinomycetes</taxon>
        <taxon>Micrococcales</taxon>
        <taxon>Microbacteriaceae</taxon>
        <taxon>Leifsonia</taxon>
    </lineage>
</organism>